<protein>
    <submittedName>
        <fullName evidence="1">Uncharacterized protein</fullName>
    </submittedName>
</protein>
<gene>
    <name evidence="1" type="ORF">Prudu_001817</name>
</gene>
<dbReference type="AlphaFoldDB" id="A0A4Y1QPF3"/>
<evidence type="ECO:0000313" key="1">
    <source>
        <dbReference type="EMBL" id="BBG93718.1"/>
    </source>
</evidence>
<organism evidence="1">
    <name type="scientific">Prunus dulcis</name>
    <name type="common">Almond</name>
    <name type="synonym">Amygdalus dulcis</name>
    <dbReference type="NCBI Taxonomy" id="3755"/>
    <lineage>
        <taxon>Eukaryota</taxon>
        <taxon>Viridiplantae</taxon>
        <taxon>Streptophyta</taxon>
        <taxon>Embryophyta</taxon>
        <taxon>Tracheophyta</taxon>
        <taxon>Spermatophyta</taxon>
        <taxon>Magnoliopsida</taxon>
        <taxon>eudicotyledons</taxon>
        <taxon>Gunneridae</taxon>
        <taxon>Pentapetalae</taxon>
        <taxon>rosids</taxon>
        <taxon>fabids</taxon>
        <taxon>Rosales</taxon>
        <taxon>Rosaceae</taxon>
        <taxon>Amygdaloideae</taxon>
        <taxon>Amygdaleae</taxon>
        <taxon>Prunus</taxon>
    </lineage>
</organism>
<dbReference type="EMBL" id="AP019297">
    <property type="protein sequence ID" value="BBG93718.1"/>
    <property type="molecule type" value="Genomic_DNA"/>
</dbReference>
<name>A0A4Y1QPF3_PRUDU</name>
<reference evidence="1" key="1">
    <citation type="journal article" date="2019" name="Science">
        <title>Mutation of a bHLH transcription factor allowed almond domestication.</title>
        <authorList>
            <person name="Sanchez-Perez R."/>
            <person name="Pavan S."/>
            <person name="Mazzeo R."/>
            <person name="Moldovan C."/>
            <person name="Aiese Cigliano R."/>
            <person name="Del Cueto J."/>
            <person name="Ricciardi F."/>
            <person name="Lotti C."/>
            <person name="Ricciardi L."/>
            <person name="Dicenta F."/>
            <person name="Lopez-Marques R.L."/>
            <person name="Lindberg Moller B."/>
        </authorList>
    </citation>
    <scope>NUCLEOTIDE SEQUENCE</scope>
</reference>
<sequence length="82" mass="8968">MRKAWKKEKWPGGGFLCTSTAWGRKTFKNVSVTQSQPEPQTGRIQGTVVSLICIPGSHGPDVPKLVRQMSSALTKLKANCNI</sequence>
<accession>A0A4Y1QPF3</accession>
<proteinExistence type="predicted"/>